<dbReference type="RefSeq" id="XP_033596663.1">
    <property type="nucleotide sequence ID" value="XM_033739341.1"/>
</dbReference>
<organism evidence="1 2">
    <name type="scientific">Pseudovirgaria hyperparasitica</name>
    <dbReference type="NCBI Taxonomy" id="470096"/>
    <lineage>
        <taxon>Eukaryota</taxon>
        <taxon>Fungi</taxon>
        <taxon>Dikarya</taxon>
        <taxon>Ascomycota</taxon>
        <taxon>Pezizomycotina</taxon>
        <taxon>Dothideomycetes</taxon>
        <taxon>Dothideomycetes incertae sedis</taxon>
        <taxon>Acrospermales</taxon>
        <taxon>Acrospermaceae</taxon>
        <taxon>Pseudovirgaria</taxon>
    </lineage>
</organism>
<name>A0A6A6VUF9_9PEZI</name>
<dbReference type="GeneID" id="54480395"/>
<dbReference type="Proteomes" id="UP000799437">
    <property type="component" value="Unassembled WGS sequence"/>
</dbReference>
<protein>
    <submittedName>
        <fullName evidence="1">Uncharacterized protein</fullName>
    </submittedName>
</protein>
<evidence type="ECO:0000313" key="2">
    <source>
        <dbReference type="Proteomes" id="UP000799437"/>
    </source>
</evidence>
<evidence type="ECO:0000313" key="1">
    <source>
        <dbReference type="EMBL" id="KAF2754212.1"/>
    </source>
</evidence>
<sequence length="131" mass="13790">MVVIVSRMTVAASLPGSRGSAPGSSGKTANSIVGISRQGVPEKVIVRLCEMSDQDVYGGAPASRRSTTLAVSGVDSGLPRTPGCFWQGCTYLLRSSMMTDAHGLPVFCHIDIFSAPATVRQTRLPRSSLYS</sequence>
<reference evidence="1" key="1">
    <citation type="journal article" date="2020" name="Stud. Mycol.">
        <title>101 Dothideomycetes genomes: a test case for predicting lifestyles and emergence of pathogens.</title>
        <authorList>
            <person name="Haridas S."/>
            <person name="Albert R."/>
            <person name="Binder M."/>
            <person name="Bloem J."/>
            <person name="Labutti K."/>
            <person name="Salamov A."/>
            <person name="Andreopoulos B."/>
            <person name="Baker S."/>
            <person name="Barry K."/>
            <person name="Bills G."/>
            <person name="Bluhm B."/>
            <person name="Cannon C."/>
            <person name="Castanera R."/>
            <person name="Culley D."/>
            <person name="Daum C."/>
            <person name="Ezra D."/>
            <person name="Gonzalez J."/>
            <person name="Henrissat B."/>
            <person name="Kuo A."/>
            <person name="Liang C."/>
            <person name="Lipzen A."/>
            <person name="Lutzoni F."/>
            <person name="Magnuson J."/>
            <person name="Mondo S."/>
            <person name="Nolan M."/>
            <person name="Ohm R."/>
            <person name="Pangilinan J."/>
            <person name="Park H.-J."/>
            <person name="Ramirez L."/>
            <person name="Alfaro M."/>
            <person name="Sun H."/>
            <person name="Tritt A."/>
            <person name="Yoshinaga Y."/>
            <person name="Zwiers L.-H."/>
            <person name="Turgeon B."/>
            <person name="Goodwin S."/>
            <person name="Spatafora J."/>
            <person name="Crous P."/>
            <person name="Grigoriev I."/>
        </authorList>
    </citation>
    <scope>NUCLEOTIDE SEQUENCE</scope>
    <source>
        <strain evidence="1">CBS 121739</strain>
    </source>
</reference>
<dbReference type="AlphaFoldDB" id="A0A6A6VUF9"/>
<dbReference type="EMBL" id="ML996581">
    <property type="protein sequence ID" value="KAF2754212.1"/>
    <property type="molecule type" value="Genomic_DNA"/>
</dbReference>
<proteinExistence type="predicted"/>
<gene>
    <name evidence="1" type="ORF">EJ05DRAFT_152740</name>
</gene>
<accession>A0A6A6VUF9</accession>
<keyword evidence="2" id="KW-1185">Reference proteome</keyword>